<evidence type="ECO:0000313" key="7">
    <source>
        <dbReference type="Proteomes" id="UP001596298"/>
    </source>
</evidence>
<feature type="transmembrane region" description="Helical" evidence="3">
    <location>
        <begin position="39"/>
        <end position="58"/>
    </location>
</feature>
<dbReference type="SUPFAM" id="SSF54211">
    <property type="entry name" value="Ribosomal protein S5 domain 2-like"/>
    <property type="match status" value="1"/>
</dbReference>
<accession>A0ABW2AFT2</accession>
<dbReference type="RefSeq" id="WP_382400866.1">
    <property type="nucleotide sequence ID" value="NZ_JBHSWH010000001.1"/>
</dbReference>
<feature type="active site" evidence="1">
    <location>
        <position position="276"/>
    </location>
</feature>
<keyword evidence="1" id="KW-0378">Hydrolase</keyword>
<dbReference type="InterPro" id="IPR008269">
    <property type="entry name" value="Lon_proteolytic"/>
</dbReference>
<dbReference type="Gene3D" id="3.30.230.10">
    <property type="match status" value="1"/>
</dbReference>
<reference evidence="7" key="1">
    <citation type="journal article" date="2019" name="Int. J. Syst. Evol. Microbiol.">
        <title>The Global Catalogue of Microorganisms (GCM) 10K type strain sequencing project: providing services to taxonomists for standard genome sequencing and annotation.</title>
        <authorList>
            <consortium name="The Broad Institute Genomics Platform"/>
            <consortium name="The Broad Institute Genome Sequencing Center for Infectious Disease"/>
            <person name="Wu L."/>
            <person name="Ma J."/>
        </authorList>
    </citation>
    <scope>NUCLEOTIDE SEQUENCE [LARGE SCALE GENOMIC DNA]</scope>
    <source>
        <strain evidence="7">CCUG 58127</strain>
    </source>
</reference>
<dbReference type="InterPro" id="IPR001478">
    <property type="entry name" value="PDZ"/>
</dbReference>
<dbReference type="InterPro" id="IPR014721">
    <property type="entry name" value="Ribsml_uS5_D2-typ_fold_subgr"/>
</dbReference>
<evidence type="ECO:0000256" key="1">
    <source>
        <dbReference type="PROSITE-ProRule" id="PRU01122"/>
    </source>
</evidence>
<protein>
    <recommendedName>
        <fullName evidence="1">endopeptidase La</fullName>
        <ecNumber evidence="1">3.4.21.53</ecNumber>
    </recommendedName>
</protein>
<gene>
    <name evidence="6" type="ORF">ACFQDH_10015</name>
</gene>
<dbReference type="PANTHER" id="PTHR10046">
    <property type="entry name" value="ATP DEPENDENT LON PROTEASE FAMILY MEMBER"/>
    <property type="match status" value="1"/>
</dbReference>
<feature type="domain" description="Lon proteolytic" evidence="5">
    <location>
        <begin position="268"/>
        <end position="369"/>
    </location>
</feature>
<dbReference type="Pfam" id="PF13180">
    <property type="entry name" value="PDZ_2"/>
    <property type="match status" value="1"/>
</dbReference>
<feature type="domain" description="PDZ" evidence="4">
    <location>
        <begin position="150"/>
        <end position="232"/>
    </location>
</feature>
<dbReference type="InterPro" id="IPR036034">
    <property type="entry name" value="PDZ_sf"/>
</dbReference>
<dbReference type="EC" id="3.4.21.53" evidence="1"/>
<proteinExistence type="inferred from homology"/>
<dbReference type="SUPFAM" id="SSF50156">
    <property type="entry name" value="PDZ domain-like"/>
    <property type="match status" value="1"/>
</dbReference>
<keyword evidence="1" id="KW-0645">Protease</keyword>
<dbReference type="PROSITE" id="PS51786">
    <property type="entry name" value="LON_PROTEOLYTIC"/>
    <property type="match status" value="1"/>
</dbReference>
<keyword evidence="7" id="KW-1185">Reference proteome</keyword>
<dbReference type="InterPro" id="IPR027065">
    <property type="entry name" value="Lon_Prtase"/>
</dbReference>
<dbReference type="Proteomes" id="UP001596298">
    <property type="component" value="Unassembled WGS sequence"/>
</dbReference>
<keyword evidence="3" id="KW-0812">Transmembrane</keyword>
<evidence type="ECO:0000259" key="4">
    <source>
        <dbReference type="PROSITE" id="PS50106"/>
    </source>
</evidence>
<evidence type="ECO:0000313" key="6">
    <source>
        <dbReference type="EMBL" id="MFC6705593.1"/>
    </source>
</evidence>
<evidence type="ECO:0000256" key="2">
    <source>
        <dbReference type="SAM" id="MobiDB-lite"/>
    </source>
</evidence>
<keyword evidence="3" id="KW-0472">Membrane</keyword>
<feature type="active site" evidence="1">
    <location>
        <position position="321"/>
    </location>
</feature>
<feature type="region of interest" description="Disordered" evidence="2">
    <location>
        <begin position="1"/>
        <end position="28"/>
    </location>
</feature>
<dbReference type="SMART" id="SM00228">
    <property type="entry name" value="PDZ"/>
    <property type="match status" value="1"/>
</dbReference>
<evidence type="ECO:0000256" key="3">
    <source>
        <dbReference type="SAM" id="Phobius"/>
    </source>
</evidence>
<name>A0ABW2AFT2_9MICO</name>
<dbReference type="Pfam" id="PF05362">
    <property type="entry name" value="Lon_C"/>
    <property type="match status" value="1"/>
</dbReference>
<dbReference type="EMBL" id="JBHSWH010000001">
    <property type="protein sequence ID" value="MFC6705593.1"/>
    <property type="molecule type" value="Genomic_DNA"/>
</dbReference>
<keyword evidence="1" id="KW-0720">Serine protease</keyword>
<evidence type="ECO:0000259" key="5">
    <source>
        <dbReference type="PROSITE" id="PS51786"/>
    </source>
</evidence>
<keyword evidence="3" id="KW-1133">Transmembrane helix</keyword>
<dbReference type="InterPro" id="IPR020568">
    <property type="entry name" value="Ribosomal_Su5_D2-typ_SF"/>
</dbReference>
<dbReference type="PROSITE" id="PS50106">
    <property type="entry name" value="PDZ"/>
    <property type="match status" value="1"/>
</dbReference>
<comment type="caution">
    <text evidence="6">The sequence shown here is derived from an EMBL/GenBank/DDBJ whole genome shotgun (WGS) entry which is preliminary data.</text>
</comment>
<comment type="catalytic activity">
    <reaction evidence="1">
        <text>Hydrolysis of proteins in presence of ATP.</text>
        <dbReference type="EC" id="3.4.21.53"/>
    </reaction>
</comment>
<sequence>MTDANEQGTTGGVQAPNPAVDLKTGNRIKSKNSMSGRNIGLLIAGVVLVIAIAALNLIHVPKVIMRPGPVTNTLGKTGDKPVIEVKGAKTYPTSGTLDFTTVSMAGGPQYPVSVMEWLRAKYLENDAEIYPEDVWFPKGVTSQQVQQQSTAEMTNSQQTAEVVAMRAAGVTVPESVKVVQLQPGAAAEGKLKANDVLTELNGQKVTSLQSVSAVMAKVKAGTTVPVTIKRGSQTLHLQVPTSAGDGGHAVFGIAISPSYKFPYEVKVNAGDVGGPSAGTMFTLAIYDLLTPGALTGGHQVAGTGTMSEDGTVGPIGGIRQKMLGAKRAGAKFFLAPNSDCSEAKGHVPSGLTVIKINSLKDALAALKKVAAGQTTGFTGCG</sequence>
<comment type="similarity">
    <text evidence="1">Belongs to the peptidase S16 family.</text>
</comment>
<organism evidence="6 7">
    <name type="scientific">Flexivirga alba</name>
    <dbReference type="NCBI Taxonomy" id="702742"/>
    <lineage>
        <taxon>Bacteria</taxon>
        <taxon>Bacillati</taxon>
        <taxon>Actinomycetota</taxon>
        <taxon>Actinomycetes</taxon>
        <taxon>Micrococcales</taxon>
        <taxon>Dermacoccaceae</taxon>
        <taxon>Flexivirga</taxon>
    </lineage>
</organism>